<evidence type="ECO:0000313" key="4">
    <source>
        <dbReference type="EMBL" id="QMV72109.1"/>
    </source>
</evidence>
<dbReference type="RefSeq" id="WP_182326533.1">
    <property type="nucleotide sequence ID" value="NZ_CP058554.1"/>
</dbReference>
<dbReference type="PANTHER" id="PTHR24173">
    <property type="entry name" value="ANKYRIN REPEAT CONTAINING"/>
    <property type="match status" value="1"/>
</dbReference>
<dbReference type="SUPFAM" id="SSF48403">
    <property type="entry name" value="Ankyrin repeat"/>
    <property type="match status" value="1"/>
</dbReference>
<dbReference type="InterPro" id="IPR002110">
    <property type="entry name" value="Ankyrin_rpt"/>
</dbReference>
<evidence type="ECO:0000256" key="2">
    <source>
        <dbReference type="ARBA" id="ARBA00023043"/>
    </source>
</evidence>
<evidence type="ECO:0000256" key="1">
    <source>
        <dbReference type="ARBA" id="ARBA00022737"/>
    </source>
</evidence>
<organism evidence="4 5">
    <name type="scientific">Comamonas piscis</name>
    <dbReference type="NCBI Taxonomy" id="1562974"/>
    <lineage>
        <taxon>Bacteria</taxon>
        <taxon>Pseudomonadati</taxon>
        <taxon>Pseudomonadota</taxon>
        <taxon>Betaproteobacteria</taxon>
        <taxon>Burkholderiales</taxon>
        <taxon>Comamonadaceae</taxon>
        <taxon>Comamonas</taxon>
    </lineage>
</organism>
<dbReference type="PANTHER" id="PTHR24173:SF74">
    <property type="entry name" value="ANKYRIN REPEAT DOMAIN-CONTAINING PROTEIN 16"/>
    <property type="match status" value="1"/>
</dbReference>
<dbReference type="AlphaFoldDB" id="A0A7G5EDN4"/>
<accession>A0A7G5EDN4</accession>
<evidence type="ECO:0000313" key="5">
    <source>
        <dbReference type="Proteomes" id="UP000515240"/>
    </source>
</evidence>
<sequence>MSLPSKTSLFAAAKSWDAGLLAQWLAQAPQWAQAVDSKGRTALQVACGVSPQNSQSPDTNGLETVATLLAAGAPLEAEVAMGACNGDFRATALWFAVSRGENLPLVELLLSHGANASYSLWAAVWRDDEAMCRALLQAQPLLNLREHGETPVFYAARLGRLKTLELLLDAGADVSVADFKGRDAVDIAVARRLPQALIYRMQQLRQPRLA</sequence>
<keyword evidence="5" id="KW-1185">Reference proteome</keyword>
<dbReference type="SMART" id="SM00248">
    <property type="entry name" value="ANK"/>
    <property type="match status" value="3"/>
</dbReference>
<dbReference type="PROSITE" id="PS50297">
    <property type="entry name" value="ANK_REP_REGION"/>
    <property type="match status" value="1"/>
</dbReference>
<reference evidence="4 5" key="1">
    <citation type="journal article" date="2020" name="G3 (Bethesda)">
        <title>CeMbio - The Caenorhabditis elegans Microbiome Resource.</title>
        <authorList>
            <person name="Dirksen P."/>
            <person name="Assie A."/>
            <person name="Zimmermann J."/>
            <person name="Zhang F."/>
            <person name="Tietje A.M."/>
            <person name="Marsh S.A."/>
            <person name="Felix M.A."/>
            <person name="Shapira M."/>
            <person name="Kaleta C."/>
            <person name="Schulenburg H."/>
            <person name="Samuel B."/>
        </authorList>
    </citation>
    <scope>NUCLEOTIDE SEQUENCE [LARGE SCALE GENOMIC DNA]</scope>
    <source>
        <strain evidence="4 5">BIGb0172</strain>
    </source>
</reference>
<dbReference type="EMBL" id="CP058554">
    <property type="protein sequence ID" value="QMV72109.1"/>
    <property type="molecule type" value="Genomic_DNA"/>
</dbReference>
<dbReference type="KEGG" id="cpis:HS961_04265"/>
<dbReference type="InterPro" id="IPR036770">
    <property type="entry name" value="Ankyrin_rpt-contain_sf"/>
</dbReference>
<dbReference type="Gene3D" id="1.25.40.20">
    <property type="entry name" value="Ankyrin repeat-containing domain"/>
    <property type="match status" value="2"/>
</dbReference>
<dbReference type="Pfam" id="PF12796">
    <property type="entry name" value="Ank_2"/>
    <property type="match status" value="1"/>
</dbReference>
<dbReference type="PROSITE" id="PS50088">
    <property type="entry name" value="ANK_REPEAT"/>
    <property type="match status" value="1"/>
</dbReference>
<keyword evidence="2 3" id="KW-0040">ANK repeat</keyword>
<name>A0A7G5EDN4_9BURK</name>
<feature type="repeat" description="ANK" evidence="3">
    <location>
        <begin position="147"/>
        <end position="179"/>
    </location>
</feature>
<protein>
    <submittedName>
        <fullName evidence="4">Ankyrin repeat domain-containing protein</fullName>
    </submittedName>
</protein>
<dbReference type="Proteomes" id="UP000515240">
    <property type="component" value="Chromosome"/>
</dbReference>
<proteinExistence type="predicted"/>
<evidence type="ECO:0000256" key="3">
    <source>
        <dbReference type="PROSITE-ProRule" id="PRU00023"/>
    </source>
</evidence>
<gene>
    <name evidence="4" type="ORF">HS961_04265</name>
</gene>
<keyword evidence="1" id="KW-0677">Repeat</keyword>